<dbReference type="CDD" id="cd01146">
    <property type="entry name" value="FhuD"/>
    <property type="match status" value="1"/>
</dbReference>
<keyword evidence="4" id="KW-0410">Iron transport</keyword>
<dbReference type="RefSeq" id="WP_120134951.1">
    <property type="nucleotide sequence ID" value="NZ_RAHH01000038.1"/>
</dbReference>
<keyword evidence="4" id="KW-0406">Ion transport</keyword>
<evidence type="ECO:0000256" key="4">
    <source>
        <dbReference type="ARBA" id="ARBA00022496"/>
    </source>
</evidence>
<evidence type="ECO:0000256" key="2">
    <source>
        <dbReference type="ARBA" id="ARBA00008814"/>
    </source>
</evidence>
<dbReference type="InterPro" id="IPR051313">
    <property type="entry name" value="Bact_iron-sidero_bind"/>
</dbReference>
<evidence type="ECO:0000259" key="6">
    <source>
        <dbReference type="PROSITE" id="PS50983"/>
    </source>
</evidence>
<dbReference type="GO" id="GO:1901678">
    <property type="term" value="P:iron coordination entity transport"/>
    <property type="evidence" value="ECO:0007669"/>
    <property type="project" value="UniProtKB-ARBA"/>
</dbReference>
<dbReference type="Proteomes" id="UP000284908">
    <property type="component" value="Unassembled WGS sequence"/>
</dbReference>
<proteinExistence type="inferred from homology"/>
<dbReference type="OrthoDB" id="6160519at2"/>
<gene>
    <name evidence="7" type="primary">fhuD</name>
    <name evidence="7" type="ORF">D6C13_22760</name>
</gene>
<keyword evidence="8" id="KW-1185">Reference proteome</keyword>
<dbReference type="EMBL" id="RAHH01000038">
    <property type="protein sequence ID" value="RJT36040.1"/>
    <property type="molecule type" value="Genomic_DNA"/>
</dbReference>
<dbReference type="GO" id="GO:0030288">
    <property type="term" value="C:outer membrane-bounded periplasmic space"/>
    <property type="evidence" value="ECO:0007669"/>
    <property type="project" value="TreeGrafter"/>
</dbReference>
<reference evidence="7 8" key="1">
    <citation type="submission" date="2018-09" db="EMBL/GenBank/DDBJ databases">
        <authorList>
            <person name="Le Fleche-Mateos A."/>
        </authorList>
    </citation>
    <scope>NUCLEOTIDE SEQUENCE [LARGE SCALE GENOMIC DNA]</scope>
    <source>
        <strain evidence="7 8">DSM 27399</strain>
    </source>
</reference>
<evidence type="ECO:0000256" key="1">
    <source>
        <dbReference type="ARBA" id="ARBA00004196"/>
    </source>
</evidence>
<comment type="similarity">
    <text evidence="2">Belongs to the bacterial solute-binding protein 8 family.</text>
</comment>
<evidence type="ECO:0000313" key="8">
    <source>
        <dbReference type="Proteomes" id="UP000284908"/>
    </source>
</evidence>
<dbReference type="PANTHER" id="PTHR30532">
    <property type="entry name" value="IRON III DICITRATE-BINDING PERIPLASMIC PROTEIN"/>
    <property type="match status" value="1"/>
</dbReference>
<evidence type="ECO:0000256" key="5">
    <source>
        <dbReference type="ARBA" id="ARBA00022729"/>
    </source>
</evidence>
<dbReference type="Pfam" id="PF01497">
    <property type="entry name" value="Peripla_BP_2"/>
    <property type="match status" value="1"/>
</dbReference>
<dbReference type="PANTHER" id="PTHR30532:SF1">
    <property type="entry name" value="IRON(3+)-HYDROXAMATE-BINDING PROTEIN FHUD"/>
    <property type="match status" value="1"/>
</dbReference>
<feature type="domain" description="Fe/B12 periplasmic-binding" evidence="6">
    <location>
        <begin position="40"/>
        <end position="303"/>
    </location>
</feature>
<evidence type="ECO:0000313" key="7">
    <source>
        <dbReference type="EMBL" id="RJT36040.1"/>
    </source>
</evidence>
<keyword evidence="5" id="KW-0732">Signal</keyword>
<sequence length="307" mass="33753">MSDISNFSAITRRRILQMIALSPLLTSLPALSASRPDLSRIIALEWLPAELLIALGVMPLAVADIRNYNIWVGEPPLAPGVIDVGQRTEPNMELIQQLKPSLVLVTKGYGPATSQLENIAPVLSVKANDGSAKPLDLAISSLHKLADTLGLQDRAEKHLQLYRDTLAQTREQLKPVAQQPLLLITFIDPRHVLVFGQGSMLHEVMNNVGLTNAWQGEGSFWGSVSVGVERLAGIKNARVLCFDHDSASIMNVVEKTPLWKSMPFVRANQFTVIPAVWYYGATFSAMHFCNILTDKCNILTSTLRKPV</sequence>
<name>A0A419N2S2_9GAMM</name>
<organism evidence="7 8">
    <name type="scientific">Rahnella woolbedingensis</name>
    <dbReference type="NCBI Taxonomy" id="1510574"/>
    <lineage>
        <taxon>Bacteria</taxon>
        <taxon>Pseudomonadati</taxon>
        <taxon>Pseudomonadota</taxon>
        <taxon>Gammaproteobacteria</taxon>
        <taxon>Enterobacterales</taxon>
        <taxon>Yersiniaceae</taxon>
        <taxon>Rahnella</taxon>
    </lineage>
</organism>
<dbReference type="Gene3D" id="3.40.50.1980">
    <property type="entry name" value="Nitrogenase molybdenum iron protein domain"/>
    <property type="match status" value="2"/>
</dbReference>
<dbReference type="SUPFAM" id="SSF53807">
    <property type="entry name" value="Helical backbone' metal receptor"/>
    <property type="match status" value="1"/>
</dbReference>
<comment type="subcellular location">
    <subcellularLocation>
        <location evidence="1">Cell envelope</location>
    </subcellularLocation>
</comment>
<protein>
    <submittedName>
        <fullName evidence="7">Fe(3+)-hydroxamate ABC transporter substrate-binding protein FhuD</fullName>
    </submittedName>
</protein>
<accession>A0A419N2S2</accession>
<dbReference type="PRINTS" id="PR01715">
    <property type="entry name" value="FERRIBNDNGPP"/>
</dbReference>
<dbReference type="NCBIfam" id="NF007864">
    <property type="entry name" value="PRK10576.1"/>
    <property type="match status" value="1"/>
</dbReference>
<evidence type="ECO:0000256" key="3">
    <source>
        <dbReference type="ARBA" id="ARBA00022448"/>
    </source>
</evidence>
<keyword evidence="4" id="KW-0408">Iron</keyword>
<dbReference type="PROSITE" id="PS50983">
    <property type="entry name" value="FE_B12_PBP"/>
    <property type="match status" value="1"/>
</dbReference>
<dbReference type="InterPro" id="IPR002491">
    <property type="entry name" value="ABC_transptr_periplasmic_BD"/>
</dbReference>
<keyword evidence="3" id="KW-0813">Transport</keyword>
<dbReference type="AlphaFoldDB" id="A0A419N2S2"/>
<comment type="caution">
    <text evidence="7">The sequence shown here is derived from an EMBL/GenBank/DDBJ whole genome shotgun (WGS) entry which is preliminary data.</text>
</comment>